<dbReference type="Gene3D" id="1.10.287.1350">
    <property type="match status" value="1"/>
</dbReference>
<feature type="domain" description="O-methyltransferase C-terminal" evidence="5">
    <location>
        <begin position="137"/>
        <end position="344"/>
    </location>
</feature>
<feature type="active site" description="Proton acceptor" evidence="4">
    <location>
        <position position="273"/>
    </location>
</feature>
<dbReference type="RefSeq" id="WP_178358551.1">
    <property type="nucleotide sequence ID" value="NZ_JABFYL010000022.1"/>
</dbReference>
<dbReference type="GO" id="GO:0046983">
    <property type="term" value="F:protein dimerization activity"/>
    <property type="evidence" value="ECO:0007669"/>
    <property type="project" value="InterPro"/>
</dbReference>
<keyword evidence="3" id="KW-0949">S-adenosyl-L-methionine</keyword>
<evidence type="ECO:0000256" key="1">
    <source>
        <dbReference type="ARBA" id="ARBA00022603"/>
    </source>
</evidence>
<dbReference type="InterPro" id="IPR036390">
    <property type="entry name" value="WH_DNA-bd_sf"/>
</dbReference>
<dbReference type="InterPro" id="IPR012967">
    <property type="entry name" value="COMT_dimerisation"/>
</dbReference>
<accession>A0A850PIZ5</accession>
<sequence length="363" mass="38542">MPGTPKGPPLRLVRAIDRVRSGLTRLHRSSVPGNIALLEMATGSWTTAALYTAAKLGIPDVLAPGPARATDVAAEVGADPDAVYRLMRALAGKGVLKQRRDGRFANTGIGDALRSDSEGSLRDMVLFIGHPARWADWGNLLHSVHSGEAAVHKVHGMSFFDLLGTDPELAQVFNNAMTAVSGLTDDVTLSQYDFTRFSLVVDIGGGHGALLATILRSAPEARGILYDLPSVVSGAESTLHASGVAHRVSTSGGSFMSAVPDGGDAYVLKNIIHDWDDETSLTILRNIRTAISSGGTLLLFEMVLPQRPTQSLALMLDLEMLVTSGGRERTQLEYANLLSRAGFRLDRVIGTATPTSIIEASPI</sequence>
<dbReference type="Gene3D" id="3.40.50.150">
    <property type="entry name" value="Vaccinia Virus protein VP39"/>
    <property type="match status" value="1"/>
</dbReference>
<protein>
    <recommendedName>
        <fullName evidence="9">Hydroxyneurosporene-O-methyltransferase</fullName>
    </recommendedName>
</protein>
<name>A0A850PIZ5_9MYCO</name>
<proteinExistence type="predicted"/>
<dbReference type="PANTHER" id="PTHR43712:SF2">
    <property type="entry name" value="O-METHYLTRANSFERASE CICE"/>
    <property type="match status" value="1"/>
</dbReference>
<evidence type="ECO:0000313" key="7">
    <source>
        <dbReference type="EMBL" id="NVN50182.1"/>
    </source>
</evidence>
<dbReference type="EMBL" id="JABFYL010000022">
    <property type="protein sequence ID" value="NVN50182.1"/>
    <property type="molecule type" value="Genomic_DNA"/>
</dbReference>
<evidence type="ECO:0000259" key="6">
    <source>
        <dbReference type="Pfam" id="PF08100"/>
    </source>
</evidence>
<dbReference type="Proteomes" id="UP000570517">
    <property type="component" value="Unassembled WGS sequence"/>
</dbReference>
<keyword evidence="1" id="KW-0489">Methyltransferase</keyword>
<dbReference type="PIRSF" id="PIRSF005739">
    <property type="entry name" value="O-mtase"/>
    <property type="match status" value="1"/>
</dbReference>
<keyword evidence="2" id="KW-0808">Transferase</keyword>
<evidence type="ECO:0000256" key="2">
    <source>
        <dbReference type="ARBA" id="ARBA00022679"/>
    </source>
</evidence>
<dbReference type="InterPro" id="IPR001077">
    <property type="entry name" value="COMT_C"/>
</dbReference>
<evidence type="ECO:0000313" key="8">
    <source>
        <dbReference type="Proteomes" id="UP000570517"/>
    </source>
</evidence>
<dbReference type="SUPFAM" id="SSF46785">
    <property type="entry name" value="Winged helix' DNA-binding domain"/>
    <property type="match status" value="1"/>
</dbReference>
<organism evidence="7 8">
    <name type="scientific">Mycolicibacterium hippocampi</name>
    <dbReference type="NCBI Taxonomy" id="659824"/>
    <lineage>
        <taxon>Bacteria</taxon>
        <taxon>Bacillati</taxon>
        <taxon>Actinomycetota</taxon>
        <taxon>Actinomycetes</taxon>
        <taxon>Mycobacteriales</taxon>
        <taxon>Mycobacteriaceae</taxon>
        <taxon>Mycolicibacterium</taxon>
    </lineage>
</organism>
<keyword evidence="8" id="KW-1185">Reference proteome</keyword>
<dbReference type="GO" id="GO:0008171">
    <property type="term" value="F:O-methyltransferase activity"/>
    <property type="evidence" value="ECO:0007669"/>
    <property type="project" value="InterPro"/>
</dbReference>
<evidence type="ECO:0008006" key="9">
    <source>
        <dbReference type="Google" id="ProtNLM"/>
    </source>
</evidence>
<gene>
    <name evidence="7" type="ORF">HLY00_2359</name>
</gene>
<dbReference type="Pfam" id="PF00891">
    <property type="entry name" value="Methyltransf_2"/>
    <property type="match status" value="1"/>
</dbReference>
<evidence type="ECO:0000256" key="4">
    <source>
        <dbReference type="PIRSR" id="PIRSR005739-1"/>
    </source>
</evidence>
<dbReference type="InterPro" id="IPR036388">
    <property type="entry name" value="WH-like_DNA-bd_sf"/>
</dbReference>
<dbReference type="Gene3D" id="1.10.10.10">
    <property type="entry name" value="Winged helix-like DNA-binding domain superfamily/Winged helix DNA-binding domain"/>
    <property type="match status" value="1"/>
</dbReference>
<evidence type="ECO:0000256" key="3">
    <source>
        <dbReference type="ARBA" id="ARBA00022691"/>
    </source>
</evidence>
<comment type="caution">
    <text evidence="7">The sequence shown here is derived from an EMBL/GenBank/DDBJ whole genome shotgun (WGS) entry which is preliminary data.</text>
</comment>
<dbReference type="AlphaFoldDB" id="A0A850PIZ5"/>
<evidence type="ECO:0000259" key="5">
    <source>
        <dbReference type="Pfam" id="PF00891"/>
    </source>
</evidence>
<reference evidence="7 8" key="1">
    <citation type="submission" date="2020-05" db="EMBL/GenBank/DDBJ databases">
        <title>Draft genome sequence of Mycobacterium hippocampi DL, isolated from European seabass, Dicentrarchus labrax, reared in fish farms.</title>
        <authorList>
            <person name="Stathopoulou P."/>
            <person name="Asimakis E."/>
            <person name="Tzokas K."/>
            <person name="Batargias C."/>
            <person name="Tsiamis G."/>
        </authorList>
    </citation>
    <scope>NUCLEOTIDE SEQUENCE [LARGE SCALE GENOMIC DNA]</scope>
    <source>
        <strain evidence="7 8">DL</strain>
    </source>
</reference>
<dbReference type="GO" id="GO:0032259">
    <property type="term" value="P:methylation"/>
    <property type="evidence" value="ECO:0007669"/>
    <property type="project" value="UniProtKB-KW"/>
</dbReference>
<dbReference type="InterPro" id="IPR029063">
    <property type="entry name" value="SAM-dependent_MTases_sf"/>
</dbReference>
<dbReference type="SUPFAM" id="SSF53335">
    <property type="entry name" value="S-adenosyl-L-methionine-dependent methyltransferases"/>
    <property type="match status" value="1"/>
</dbReference>
<dbReference type="PROSITE" id="PS51683">
    <property type="entry name" value="SAM_OMT_II"/>
    <property type="match status" value="1"/>
</dbReference>
<dbReference type="Pfam" id="PF08100">
    <property type="entry name" value="Dimerisation"/>
    <property type="match status" value="1"/>
</dbReference>
<dbReference type="PANTHER" id="PTHR43712">
    <property type="entry name" value="PUTATIVE (AFU_ORTHOLOGUE AFUA_4G14580)-RELATED"/>
    <property type="match status" value="1"/>
</dbReference>
<dbReference type="InterPro" id="IPR016461">
    <property type="entry name" value="COMT-like"/>
</dbReference>
<feature type="domain" description="O-methyltransferase dimerisation" evidence="6">
    <location>
        <begin position="39"/>
        <end position="113"/>
    </location>
</feature>